<reference evidence="2" key="2">
    <citation type="submission" date="2015-01" db="EMBL/GenBank/DDBJ databases">
        <title>Evolutionary Origins and Diversification of the Mycorrhizal Mutualists.</title>
        <authorList>
            <consortium name="DOE Joint Genome Institute"/>
            <consortium name="Mycorrhizal Genomics Consortium"/>
            <person name="Kohler A."/>
            <person name="Kuo A."/>
            <person name="Nagy L.G."/>
            <person name="Floudas D."/>
            <person name="Copeland A."/>
            <person name="Barry K.W."/>
            <person name="Cichocki N."/>
            <person name="Veneault-Fourrey C."/>
            <person name="LaButti K."/>
            <person name="Lindquist E.A."/>
            <person name="Lipzen A."/>
            <person name="Lundell T."/>
            <person name="Morin E."/>
            <person name="Murat C."/>
            <person name="Riley R."/>
            <person name="Ohm R."/>
            <person name="Sun H."/>
            <person name="Tunlid A."/>
            <person name="Henrissat B."/>
            <person name="Grigoriev I.V."/>
            <person name="Hibbett D.S."/>
            <person name="Martin F."/>
        </authorList>
    </citation>
    <scope>NUCLEOTIDE SEQUENCE [LARGE SCALE GENOMIC DNA]</scope>
    <source>
        <strain evidence="2">Ve08.2h10</strain>
    </source>
</reference>
<dbReference type="Proteomes" id="UP000054538">
    <property type="component" value="Unassembled WGS sequence"/>
</dbReference>
<dbReference type="HOGENOM" id="CLU_2638799_0_0_1"/>
<protein>
    <submittedName>
        <fullName evidence="1">Uncharacterized protein</fullName>
    </submittedName>
</protein>
<name>A0A0D0D6K9_9AGAM</name>
<gene>
    <name evidence="1" type="ORF">PAXRUDRAFT_21898</name>
</gene>
<sequence length="77" mass="8430">MGGYLLCLTLFDAVTDSKEDFTTSREGGKTSDGNWAFSLINDAIIEVVDTEDNSEDKAAVVPEILKSCPIRTIHAFF</sequence>
<reference evidence="1 2" key="1">
    <citation type="submission" date="2014-04" db="EMBL/GenBank/DDBJ databases">
        <authorList>
            <consortium name="DOE Joint Genome Institute"/>
            <person name="Kuo A."/>
            <person name="Kohler A."/>
            <person name="Jargeat P."/>
            <person name="Nagy L.G."/>
            <person name="Floudas D."/>
            <person name="Copeland A."/>
            <person name="Barry K.W."/>
            <person name="Cichocki N."/>
            <person name="Veneault-Fourrey C."/>
            <person name="LaButti K."/>
            <person name="Lindquist E.A."/>
            <person name="Lipzen A."/>
            <person name="Lundell T."/>
            <person name="Morin E."/>
            <person name="Murat C."/>
            <person name="Sun H."/>
            <person name="Tunlid A."/>
            <person name="Henrissat B."/>
            <person name="Grigoriev I.V."/>
            <person name="Hibbett D.S."/>
            <person name="Martin F."/>
            <person name="Nordberg H.P."/>
            <person name="Cantor M.N."/>
            <person name="Hua S.X."/>
        </authorList>
    </citation>
    <scope>NUCLEOTIDE SEQUENCE [LARGE SCALE GENOMIC DNA]</scope>
    <source>
        <strain evidence="1 2">Ve08.2h10</strain>
    </source>
</reference>
<accession>A0A0D0D6K9</accession>
<organism evidence="1 2">
    <name type="scientific">Paxillus rubicundulus Ve08.2h10</name>
    <dbReference type="NCBI Taxonomy" id="930991"/>
    <lineage>
        <taxon>Eukaryota</taxon>
        <taxon>Fungi</taxon>
        <taxon>Dikarya</taxon>
        <taxon>Basidiomycota</taxon>
        <taxon>Agaricomycotina</taxon>
        <taxon>Agaricomycetes</taxon>
        <taxon>Agaricomycetidae</taxon>
        <taxon>Boletales</taxon>
        <taxon>Paxilineae</taxon>
        <taxon>Paxillaceae</taxon>
        <taxon>Paxillus</taxon>
    </lineage>
</organism>
<evidence type="ECO:0000313" key="1">
    <source>
        <dbReference type="EMBL" id="KIK72515.1"/>
    </source>
</evidence>
<dbReference type="AlphaFoldDB" id="A0A0D0D6K9"/>
<keyword evidence="2" id="KW-1185">Reference proteome</keyword>
<evidence type="ECO:0000313" key="2">
    <source>
        <dbReference type="Proteomes" id="UP000054538"/>
    </source>
</evidence>
<proteinExistence type="predicted"/>
<dbReference type="EMBL" id="KN830742">
    <property type="protein sequence ID" value="KIK72515.1"/>
    <property type="molecule type" value="Genomic_DNA"/>
</dbReference>
<dbReference type="InParanoid" id="A0A0D0D6K9"/>